<reference evidence="2" key="1">
    <citation type="journal article" date="2020" name="New Phytol.">
        <title>Comparative genomics reveals dynamic genome evolution in host specialist ectomycorrhizal fungi.</title>
        <authorList>
            <person name="Lofgren L.A."/>
            <person name="Nguyen N.H."/>
            <person name="Vilgalys R."/>
            <person name="Ruytinx J."/>
            <person name="Liao H.L."/>
            <person name="Branco S."/>
            <person name="Kuo A."/>
            <person name="LaButti K."/>
            <person name="Lipzen A."/>
            <person name="Andreopoulos W."/>
            <person name="Pangilinan J."/>
            <person name="Riley R."/>
            <person name="Hundley H."/>
            <person name="Na H."/>
            <person name="Barry K."/>
            <person name="Grigoriev I.V."/>
            <person name="Stajich J.E."/>
            <person name="Kennedy P.G."/>
        </authorList>
    </citation>
    <scope>NUCLEOTIDE SEQUENCE</scope>
    <source>
        <strain evidence="2">FC203</strain>
    </source>
</reference>
<accession>A0AAD4HFC4</accession>
<comment type="caution">
    <text evidence="2">The sequence shown here is derived from an EMBL/GenBank/DDBJ whole genome shotgun (WGS) entry which is preliminary data.</text>
</comment>
<dbReference type="RefSeq" id="XP_041220099.1">
    <property type="nucleotide sequence ID" value="XM_041377531.1"/>
</dbReference>
<name>A0AAD4HFC4_9AGAM</name>
<evidence type="ECO:0000256" key="1">
    <source>
        <dbReference type="SAM" id="MobiDB-lite"/>
    </source>
</evidence>
<dbReference type="EMBL" id="JABBWK010000079">
    <property type="protein sequence ID" value="KAG1894523.1"/>
    <property type="molecule type" value="Genomic_DNA"/>
</dbReference>
<gene>
    <name evidence="2" type="ORF">F5891DRAFT_985010</name>
</gene>
<feature type="compositionally biased region" description="Acidic residues" evidence="1">
    <location>
        <begin position="1343"/>
        <end position="1372"/>
    </location>
</feature>
<protein>
    <submittedName>
        <fullName evidence="2">Uncharacterized protein</fullName>
    </submittedName>
</protein>
<evidence type="ECO:0000313" key="2">
    <source>
        <dbReference type="EMBL" id="KAG1894523.1"/>
    </source>
</evidence>
<feature type="compositionally biased region" description="Low complexity" evidence="1">
    <location>
        <begin position="1297"/>
        <end position="1309"/>
    </location>
</feature>
<proteinExistence type="predicted"/>
<feature type="region of interest" description="Disordered" evidence="1">
    <location>
        <begin position="1249"/>
        <end position="1378"/>
    </location>
</feature>
<dbReference type="Proteomes" id="UP001195769">
    <property type="component" value="Unassembled WGS sequence"/>
</dbReference>
<keyword evidence="3" id="KW-1185">Reference proteome</keyword>
<feature type="compositionally biased region" description="Basic and acidic residues" evidence="1">
    <location>
        <begin position="1317"/>
        <end position="1326"/>
    </location>
</feature>
<evidence type="ECO:0000313" key="3">
    <source>
        <dbReference type="Proteomes" id="UP001195769"/>
    </source>
</evidence>
<feature type="compositionally biased region" description="Basic residues" evidence="1">
    <location>
        <begin position="1274"/>
        <end position="1288"/>
    </location>
</feature>
<dbReference type="GeneID" id="64671829"/>
<organism evidence="2 3">
    <name type="scientific">Suillus fuscotomentosus</name>
    <dbReference type="NCBI Taxonomy" id="1912939"/>
    <lineage>
        <taxon>Eukaryota</taxon>
        <taxon>Fungi</taxon>
        <taxon>Dikarya</taxon>
        <taxon>Basidiomycota</taxon>
        <taxon>Agaricomycotina</taxon>
        <taxon>Agaricomycetes</taxon>
        <taxon>Agaricomycetidae</taxon>
        <taxon>Boletales</taxon>
        <taxon>Suillineae</taxon>
        <taxon>Suillaceae</taxon>
        <taxon>Suillus</taxon>
    </lineage>
</organism>
<sequence length="1378" mass="156827">MTKWYPKHGQGPLKYADMVAVAPLLVNNTERMPNLKEIQTFQHRHFLPSSQEHPPSQVGFILTMSQHHWVAIFDYSHQTAHILGHHITSMTPSAINSHSNWEKLYGPSHWKKLAMLHGWPHGDVAAVHVHEYSRFYLQHTQNCDCGAISCAILEHFLEEGLSYHLDGSLQLPLIPCGHTIRLRILEMVKLSCRRQWSHYLYLGTSLPNDWDHTDHISPEVLATRLQQPQQMAHGHQAIVTQLATMLYNCPNCRPKLVQTQALATISLDHPTPEDPDPEDNNPITHLILSSQMTQNLKQLLDFHSLTNGTHFRDTTTMPSKWQPFDGTFDQYLGGPTLESMQPIMDAGEIWSTSKSAWISGLGSAMLFRDYGYRILPSFSQMFWLGPPVDTLDCMMRIGVSDTYDPSWQVGHWRAKGHSLSRSSMFPDERRIVPSDVRIMAASEMLLDAQRLASEKKGVYETLFVYGAHPIGGQRIVLDLELDMDVPDEITVSVDIDSYIWVTSDFCPALSLGIYLAPVIDHQAPIHKHNHIYADILIPQSADDQGPDGTGRQEWWTKSVPLSSIPHVPFGMLSTANHASNLLLFFPRMIHNRTNSSLKATRIPLDVIDLFWNEVVLPSISQEAPNSSLPYVDTTVHEIRYKSRKGGSGQPGSQRPKATPVSKVAFQRIQRSMRTRVKDQAMLAPYGSFFFVLEGKGIKLWTKDGQDGRYDSPYEALKKNFTNLDWDYMMDRNHGELYLDVGISFNPTGQLVGLWRLDALKASFQKGGFRKGITHHTNTLGRYGGIQAEMLLANARSSQTCFRSAYQLCYEAIRPNNNRPKCISDRDGYHLTDGYLKECQWMHEIYSGGASQRAYGCRDEYRMSGQAALKVLPYLKEQAEAFLKSQPILWIPSHIWFGLMDARLEGLRYAQKSLKTHKPLNYGIQTSILCHLLRSLTSTPIVMDAHLRQALQSLDVERICDHNGMLFLYDMEDKIIKEDSAQIHKIMGANVKSHPKSFALQNPTTISDDWPIGSQPSWKDVVQMIEEHPQLLIRPWIYNPIWDPGDMDVGMLFIQFTREFWLQLGGAQTTNEFMDAITINPRICDNLQEAMTCWSLDRVNQWIISIKFQACSAGLVGDKPGRPHLSFVQRRTTFFPDKNSTPSQSSKWKIYWTEGYIAHYHKMCSELPETQLQHLHDRLDILFANLQCLPDANKPTAKSPGSTWTLASGEDSIKIVTNPGFYRIQKIGGRKRTIKRPAVIRRPQDFRLTIMTLQGRDPRRDKPKQKKIQVDRRSTKSKRTRKPPTRHTKNTNSNQNWSSSHHTTASVTSAKNKSNKKLKVELEHHSDTNASETNSLLDKKDIDATDDNQSEMDSLFDYDGSGEEADEEADDSDVNIYST</sequence>